<evidence type="ECO:0000256" key="6">
    <source>
        <dbReference type="ARBA" id="ARBA00023098"/>
    </source>
</evidence>
<dbReference type="PANTHER" id="PTHR21212:SF0">
    <property type="entry name" value="SEIPIN"/>
    <property type="match status" value="1"/>
</dbReference>
<evidence type="ECO:0000256" key="1">
    <source>
        <dbReference type="ARBA" id="ARBA00004477"/>
    </source>
</evidence>
<dbReference type="GO" id="GO:0005789">
    <property type="term" value="C:endoplasmic reticulum membrane"/>
    <property type="evidence" value="ECO:0007669"/>
    <property type="project" value="UniProtKB-SubCell"/>
</dbReference>
<dbReference type="GeneID" id="106179972"/>
<dbReference type="AlphaFoldDB" id="A0A1S3K9F2"/>
<feature type="transmembrane region" description="Helical" evidence="9">
    <location>
        <begin position="233"/>
        <end position="257"/>
    </location>
</feature>
<feature type="transmembrane region" description="Helical" evidence="9">
    <location>
        <begin position="31"/>
        <end position="56"/>
    </location>
</feature>
<keyword evidence="7 9" id="KW-0472">Membrane</keyword>
<feature type="region of interest" description="Disordered" evidence="8">
    <location>
        <begin position="334"/>
        <end position="357"/>
    </location>
</feature>
<evidence type="ECO:0000256" key="2">
    <source>
        <dbReference type="ARBA" id="ARBA00022064"/>
    </source>
</evidence>
<evidence type="ECO:0000313" key="10">
    <source>
        <dbReference type="Proteomes" id="UP000085678"/>
    </source>
</evidence>
<keyword evidence="4" id="KW-0256">Endoplasmic reticulum</keyword>
<reference evidence="11" key="1">
    <citation type="submission" date="2025-08" db="UniProtKB">
        <authorList>
            <consortium name="RefSeq"/>
        </authorList>
    </citation>
    <scope>IDENTIFICATION</scope>
    <source>
        <tissue evidence="11">Gonads</tissue>
    </source>
</reference>
<dbReference type="CDD" id="cd23995">
    <property type="entry name" value="Seipin_BSCL2_like"/>
    <property type="match status" value="1"/>
</dbReference>
<dbReference type="RefSeq" id="XP_013419258.1">
    <property type="nucleotide sequence ID" value="XM_013563804.2"/>
</dbReference>
<comment type="subcellular location">
    <subcellularLocation>
        <location evidence="1">Endoplasmic reticulum membrane</location>
        <topology evidence="1">Multi-pass membrane protein</topology>
    </subcellularLocation>
</comment>
<evidence type="ECO:0000256" key="9">
    <source>
        <dbReference type="SAM" id="Phobius"/>
    </source>
</evidence>
<dbReference type="Pfam" id="PF06775">
    <property type="entry name" value="Seipin"/>
    <property type="match status" value="1"/>
</dbReference>
<proteinExistence type="predicted"/>
<evidence type="ECO:0000256" key="8">
    <source>
        <dbReference type="SAM" id="MobiDB-lite"/>
    </source>
</evidence>
<evidence type="ECO:0000313" key="11">
    <source>
        <dbReference type="RefSeq" id="XP_013419258.1"/>
    </source>
</evidence>
<dbReference type="InParanoid" id="A0A1S3K9F2"/>
<dbReference type="Proteomes" id="UP000085678">
    <property type="component" value="Unplaced"/>
</dbReference>
<protein>
    <recommendedName>
        <fullName evidence="2">Seipin</fullName>
    </recommendedName>
</protein>
<dbReference type="InterPro" id="IPR009617">
    <property type="entry name" value="Seipin"/>
</dbReference>
<evidence type="ECO:0000256" key="5">
    <source>
        <dbReference type="ARBA" id="ARBA00022989"/>
    </source>
</evidence>
<dbReference type="OMA" id="YYWPTTS"/>
<keyword evidence="10" id="KW-1185">Reference proteome</keyword>
<feature type="transmembrane region" description="Helical" evidence="9">
    <location>
        <begin position="156"/>
        <end position="174"/>
    </location>
</feature>
<dbReference type="KEGG" id="lak:106179972"/>
<keyword evidence="6" id="KW-0443">Lipid metabolism</keyword>
<sequence>MLRRPVDALKKQLQKRTKRAYDATKDIFSRLLGAGIVLIFVLWTAVFLYGSFYYAYMPQVSHSRSVHFQINTSCEANQKTCSYPFANISLVKDGRDQLLLKGQPYKVLLELEMPETPVNEKLGMFMVEIQFYSKGGVITKTSSRAVSSMLRYKSPLLQTITTWFFSPWLLFGFLEQKQTVLVELFSQYYEDAYLPSLGALISLKLPGVDNAINVYSAELIMQAHFTGLRYILFYWPITSSMLGIGTIFFFLALVALFSWHRFLWTPSSDKNDGLQPVRFERKLEAETASEVGRQRNVVDQPETVGGRSRLEDLEDMNDSDPELLDVQDAEFTRDDNEVEQDIPGASASVSTVRKRTV</sequence>
<gene>
    <name evidence="11" type="primary">LOC106179972</name>
</gene>
<keyword evidence="5 9" id="KW-1133">Transmembrane helix</keyword>
<dbReference type="OrthoDB" id="3990054at2759"/>
<keyword evidence="3 9" id="KW-0812">Transmembrane</keyword>
<dbReference type="GO" id="GO:0006629">
    <property type="term" value="P:lipid metabolic process"/>
    <property type="evidence" value="ECO:0007669"/>
    <property type="project" value="UniProtKB-KW"/>
</dbReference>
<dbReference type="FunCoup" id="A0A1S3K9F2">
    <property type="interactions" value="1191"/>
</dbReference>
<evidence type="ECO:0000256" key="4">
    <source>
        <dbReference type="ARBA" id="ARBA00022824"/>
    </source>
</evidence>
<evidence type="ECO:0000256" key="7">
    <source>
        <dbReference type="ARBA" id="ARBA00023136"/>
    </source>
</evidence>
<accession>A0A1S3K9F2</accession>
<name>A0A1S3K9F2_LINAN</name>
<dbReference type="STRING" id="7574.A0A1S3K9F2"/>
<organism evidence="10 11">
    <name type="scientific">Lingula anatina</name>
    <name type="common">Brachiopod</name>
    <name type="synonym">Lingula unguis</name>
    <dbReference type="NCBI Taxonomy" id="7574"/>
    <lineage>
        <taxon>Eukaryota</taxon>
        <taxon>Metazoa</taxon>
        <taxon>Spiralia</taxon>
        <taxon>Lophotrochozoa</taxon>
        <taxon>Brachiopoda</taxon>
        <taxon>Linguliformea</taxon>
        <taxon>Lingulata</taxon>
        <taxon>Lingulida</taxon>
        <taxon>Linguloidea</taxon>
        <taxon>Lingulidae</taxon>
        <taxon>Lingula</taxon>
    </lineage>
</organism>
<dbReference type="PANTHER" id="PTHR21212">
    <property type="entry name" value="BERNARDINELLI-SEIP CONGENITAL LIPODYSTROPHY 2 HOMOLOG BSCL2 PROTEIN"/>
    <property type="match status" value="1"/>
</dbReference>
<dbReference type="GO" id="GO:0140042">
    <property type="term" value="P:lipid droplet formation"/>
    <property type="evidence" value="ECO:0007669"/>
    <property type="project" value="UniProtKB-ARBA"/>
</dbReference>
<evidence type="ECO:0000256" key="3">
    <source>
        <dbReference type="ARBA" id="ARBA00022692"/>
    </source>
</evidence>